<comment type="subcellular location">
    <subcellularLocation>
        <location evidence="1">Endomembrane system</location>
        <topology evidence="1">Multi-pass membrane protein</topology>
    </subcellularLocation>
</comment>
<feature type="transmembrane region" description="Helical" evidence="5">
    <location>
        <begin position="188"/>
        <end position="209"/>
    </location>
</feature>
<evidence type="ECO:0000256" key="3">
    <source>
        <dbReference type="ARBA" id="ARBA00022989"/>
    </source>
</evidence>
<accession>A0A1I2FYR4</accession>
<keyword evidence="4 5" id="KW-0472">Membrane</keyword>
<keyword evidence="2 5" id="KW-0812">Transmembrane</keyword>
<dbReference type="EMBL" id="FONZ01000002">
    <property type="protein sequence ID" value="SFF10555.1"/>
    <property type="molecule type" value="Genomic_DNA"/>
</dbReference>
<evidence type="ECO:0000256" key="5">
    <source>
        <dbReference type="SAM" id="Phobius"/>
    </source>
</evidence>
<keyword evidence="7" id="KW-1185">Reference proteome</keyword>
<feature type="transmembrane region" description="Helical" evidence="5">
    <location>
        <begin position="28"/>
        <end position="52"/>
    </location>
</feature>
<protein>
    <submittedName>
        <fullName evidence="6">Predicted Fe2+/Mn2+ transporter, VIT1/CCC1 family</fullName>
    </submittedName>
</protein>
<dbReference type="PANTHER" id="PTHR31851">
    <property type="entry name" value="FE(2+)/MN(2+) TRANSPORTER PCL1"/>
    <property type="match status" value="1"/>
</dbReference>
<feature type="transmembrane region" description="Helical" evidence="5">
    <location>
        <begin position="58"/>
        <end position="77"/>
    </location>
</feature>
<evidence type="ECO:0000313" key="7">
    <source>
        <dbReference type="Proteomes" id="UP000198520"/>
    </source>
</evidence>
<dbReference type="GO" id="GO:0005384">
    <property type="term" value="F:manganese ion transmembrane transporter activity"/>
    <property type="evidence" value="ECO:0007669"/>
    <property type="project" value="InterPro"/>
</dbReference>
<gene>
    <name evidence="6" type="ORF">SAMN04488035_1618</name>
</gene>
<organism evidence="6 7">
    <name type="scientific">Flavimobilis marinus</name>
    <dbReference type="NCBI Taxonomy" id="285351"/>
    <lineage>
        <taxon>Bacteria</taxon>
        <taxon>Bacillati</taxon>
        <taxon>Actinomycetota</taxon>
        <taxon>Actinomycetes</taxon>
        <taxon>Micrococcales</taxon>
        <taxon>Jonesiaceae</taxon>
        <taxon>Flavimobilis</taxon>
    </lineage>
</organism>
<dbReference type="GO" id="GO:0012505">
    <property type="term" value="C:endomembrane system"/>
    <property type="evidence" value="ECO:0007669"/>
    <property type="project" value="UniProtKB-SubCell"/>
</dbReference>
<keyword evidence="3 5" id="KW-1133">Transmembrane helix</keyword>
<name>A0A1I2FYR4_9MICO</name>
<evidence type="ECO:0000256" key="1">
    <source>
        <dbReference type="ARBA" id="ARBA00004127"/>
    </source>
</evidence>
<dbReference type="CDD" id="cd02432">
    <property type="entry name" value="Nodulin-21_like_1"/>
    <property type="match status" value="1"/>
</dbReference>
<evidence type="ECO:0000256" key="4">
    <source>
        <dbReference type="ARBA" id="ARBA00023136"/>
    </source>
</evidence>
<proteinExistence type="predicted"/>
<dbReference type="Proteomes" id="UP000198520">
    <property type="component" value="Unassembled WGS sequence"/>
</dbReference>
<evidence type="ECO:0000313" key="6">
    <source>
        <dbReference type="EMBL" id="SFF10555.1"/>
    </source>
</evidence>
<dbReference type="AlphaFoldDB" id="A0A1I2FYR4"/>
<dbReference type="InterPro" id="IPR008217">
    <property type="entry name" value="Ccc1_fam"/>
</dbReference>
<feature type="transmembrane region" description="Helical" evidence="5">
    <location>
        <begin position="221"/>
        <end position="244"/>
    </location>
</feature>
<dbReference type="GO" id="GO:0030026">
    <property type="term" value="P:intracellular manganese ion homeostasis"/>
    <property type="evidence" value="ECO:0007669"/>
    <property type="project" value="InterPro"/>
</dbReference>
<feature type="transmembrane region" description="Helical" evidence="5">
    <location>
        <begin position="160"/>
        <end position="182"/>
    </location>
</feature>
<sequence length="245" mass="24263">MSNAVSAVTGDPGGIIARGGGMERRLNALRAGVLGANDGIVSIAAVVVGVAGATTDTAPILLAGLAASIGGAVSMALGEYVSVSSQRDTEEEIIDHTRQALATDPAAELAALARLYEERGVSAPTAAALARELSDVDALDAHLHERHNLDRHDVASPWHAAGASFVAFALGAVLPMLAILLPPASARVPVAFAATLLALALTGMVAAGIGGSSKVRAAARVVVGGTLALGATYLTGVLLGTAGVV</sequence>
<dbReference type="Pfam" id="PF01988">
    <property type="entry name" value="VIT1"/>
    <property type="match status" value="1"/>
</dbReference>
<evidence type="ECO:0000256" key="2">
    <source>
        <dbReference type="ARBA" id="ARBA00022692"/>
    </source>
</evidence>
<reference evidence="7" key="1">
    <citation type="submission" date="2016-10" db="EMBL/GenBank/DDBJ databases">
        <authorList>
            <person name="Varghese N."/>
            <person name="Submissions S."/>
        </authorList>
    </citation>
    <scope>NUCLEOTIDE SEQUENCE [LARGE SCALE GENOMIC DNA]</scope>
    <source>
        <strain evidence="7">DSM 19083</strain>
    </source>
</reference>